<accession>A0A2H5RFM2</accession>
<feature type="region of interest" description="Disordered" evidence="5">
    <location>
        <begin position="763"/>
        <end position="794"/>
    </location>
</feature>
<keyword evidence="2" id="KW-0597">Phosphoprotein</keyword>
<feature type="compositionally biased region" description="Acidic residues" evidence="5">
    <location>
        <begin position="97"/>
        <end position="111"/>
    </location>
</feature>
<feature type="compositionally biased region" description="Basic and acidic residues" evidence="5">
    <location>
        <begin position="613"/>
        <end position="627"/>
    </location>
</feature>
<protein>
    <submittedName>
        <fullName evidence="6">Small-subunit processome</fullName>
    </submittedName>
</protein>
<keyword evidence="3" id="KW-0539">Nucleus</keyword>
<feature type="region of interest" description="Disordered" evidence="5">
    <location>
        <begin position="602"/>
        <end position="722"/>
    </location>
</feature>
<reference evidence="6 7" key="2">
    <citation type="journal article" date="2018" name="New Phytol.">
        <title>High intraspecific genome diversity in the model arbuscular mycorrhizal symbiont Rhizophagus irregularis.</title>
        <authorList>
            <person name="Chen E.C.H."/>
            <person name="Morin E."/>
            <person name="Beaudet D."/>
            <person name="Noel J."/>
            <person name="Yildirir G."/>
            <person name="Ndikumana S."/>
            <person name="Charron P."/>
            <person name="St-Onge C."/>
            <person name="Giorgi J."/>
            <person name="Kruger M."/>
            <person name="Marton T."/>
            <person name="Ropars J."/>
            <person name="Grigoriev I.V."/>
            <person name="Hainaut M."/>
            <person name="Henrissat B."/>
            <person name="Roux C."/>
            <person name="Martin F."/>
            <person name="Corradi N."/>
        </authorList>
    </citation>
    <scope>NUCLEOTIDE SEQUENCE [LARGE SCALE GENOMIC DNA]</scope>
    <source>
        <strain evidence="6 7">DAOM 197198</strain>
    </source>
</reference>
<dbReference type="STRING" id="747089.A0A2H5RFM2"/>
<evidence type="ECO:0000256" key="5">
    <source>
        <dbReference type="SAM" id="MobiDB-lite"/>
    </source>
</evidence>
<proteinExistence type="predicted"/>
<evidence type="ECO:0000256" key="3">
    <source>
        <dbReference type="ARBA" id="ARBA00023242"/>
    </source>
</evidence>
<organism evidence="6 7">
    <name type="scientific">Rhizophagus irregularis (strain DAOM 181602 / DAOM 197198 / MUCL 43194)</name>
    <name type="common">Arbuscular mycorrhizal fungus</name>
    <name type="synonym">Glomus intraradices</name>
    <dbReference type="NCBI Taxonomy" id="747089"/>
    <lineage>
        <taxon>Eukaryota</taxon>
        <taxon>Fungi</taxon>
        <taxon>Fungi incertae sedis</taxon>
        <taxon>Mucoromycota</taxon>
        <taxon>Glomeromycotina</taxon>
        <taxon>Glomeromycetes</taxon>
        <taxon>Glomerales</taxon>
        <taxon>Glomeraceae</taxon>
        <taxon>Rhizophagus</taxon>
    </lineage>
</organism>
<feature type="region of interest" description="Disordered" evidence="5">
    <location>
        <begin position="241"/>
        <end position="263"/>
    </location>
</feature>
<feature type="compositionally biased region" description="Acidic residues" evidence="5">
    <location>
        <begin position="602"/>
        <end position="612"/>
    </location>
</feature>
<feature type="compositionally biased region" description="Basic and acidic residues" evidence="5">
    <location>
        <begin position="241"/>
        <end position="250"/>
    </location>
</feature>
<feature type="region of interest" description="Disordered" evidence="5">
    <location>
        <begin position="90"/>
        <end position="113"/>
    </location>
</feature>
<evidence type="ECO:0000256" key="1">
    <source>
        <dbReference type="ARBA" id="ARBA00004604"/>
    </source>
</evidence>
<dbReference type="GO" id="GO:0006364">
    <property type="term" value="P:rRNA processing"/>
    <property type="evidence" value="ECO:0007669"/>
    <property type="project" value="InterPro"/>
</dbReference>
<feature type="compositionally biased region" description="Basic and acidic residues" evidence="5">
    <location>
        <begin position="643"/>
        <end position="657"/>
    </location>
</feature>
<dbReference type="EMBL" id="AUPC02000018">
    <property type="protein sequence ID" value="POG80351.1"/>
    <property type="molecule type" value="Genomic_DNA"/>
</dbReference>
<dbReference type="PANTHER" id="PTHR14150:SF12">
    <property type="entry name" value="U3 SMALL NUCLEOLAR RNA-ASSOCIATED PROTEIN 14 HOMOLOG A"/>
    <property type="match status" value="1"/>
</dbReference>
<dbReference type="InterPro" id="IPR006709">
    <property type="entry name" value="SSU_processome_Utp14"/>
</dbReference>
<feature type="region of interest" description="Disordered" evidence="5">
    <location>
        <begin position="20"/>
        <end position="60"/>
    </location>
</feature>
<dbReference type="GO" id="GO:0032040">
    <property type="term" value="C:small-subunit processome"/>
    <property type="evidence" value="ECO:0007669"/>
    <property type="project" value="InterPro"/>
</dbReference>
<evidence type="ECO:0000313" key="6">
    <source>
        <dbReference type="EMBL" id="POG80351.1"/>
    </source>
</evidence>
<feature type="region of interest" description="Disordered" evidence="5">
    <location>
        <begin position="133"/>
        <end position="190"/>
    </location>
</feature>
<reference evidence="6 7" key="1">
    <citation type="journal article" date="2013" name="Proc. Natl. Acad. Sci. U.S.A.">
        <title>Genome of an arbuscular mycorrhizal fungus provides insight into the oldest plant symbiosis.</title>
        <authorList>
            <person name="Tisserant E."/>
            <person name="Malbreil M."/>
            <person name="Kuo A."/>
            <person name="Kohler A."/>
            <person name="Symeonidi A."/>
            <person name="Balestrini R."/>
            <person name="Charron P."/>
            <person name="Duensing N."/>
            <person name="Frei Dit Frey N."/>
            <person name="Gianinazzi-Pearson V."/>
            <person name="Gilbert L.B."/>
            <person name="Handa Y."/>
            <person name="Herr J.R."/>
            <person name="Hijri M."/>
            <person name="Koul R."/>
            <person name="Kawaguchi M."/>
            <person name="Krajinski F."/>
            <person name="Lammers P.J."/>
            <person name="Masclaux F.G."/>
            <person name="Murat C."/>
            <person name="Morin E."/>
            <person name="Ndikumana S."/>
            <person name="Pagni M."/>
            <person name="Petitpierre D."/>
            <person name="Requena N."/>
            <person name="Rosikiewicz P."/>
            <person name="Riley R."/>
            <person name="Saito K."/>
            <person name="San Clemente H."/>
            <person name="Shapiro H."/>
            <person name="van Tuinen D."/>
            <person name="Becard G."/>
            <person name="Bonfante P."/>
            <person name="Paszkowski U."/>
            <person name="Shachar-Hill Y.Y."/>
            <person name="Tuskan G.A."/>
            <person name="Young P.W."/>
            <person name="Sanders I.R."/>
            <person name="Henrissat B."/>
            <person name="Rensing S.A."/>
            <person name="Grigoriev I.V."/>
            <person name="Corradi N."/>
            <person name="Roux C."/>
            <person name="Martin F."/>
        </authorList>
    </citation>
    <scope>NUCLEOTIDE SEQUENCE [LARGE SCALE GENOMIC DNA]</scope>
    <source>
        <strain evidence="6 7">DAOM 197198</strain>
    </source>
</reference>
<comment type="subcellular location">
    <subcellularLocation>
        <location evidence="1">Nucleus</location>
        <location evidence="1">Nucleolus</location>
    </subcellularLocation>
</comment>
<evidence type="ECO:0000313" key="7">
    <source>
        <dbReference type="Proteomes" id="UP000018888"/>
    </source>
</evidence>
<dbReference type="AlphaFoldDB" id="A0A2H5RFM2"/>
<keyword evidence="4" id="KW-0175">Coiled coil</keyword>
<dbReference type="PANTHER" id="PTHR14150">
    <property type="entry name" value="U3 SMALL NUCLEOLAR RNA-ASSOCIATED PROTEIN 14"/>
    <property type="match status" value="1"/>
</dbReference>
<keyword evidence="7" id="KW-1185">Reference proteome</keyword>
<dbReference type="Proteomes" id="UP000018888">
    <property type="component" value="Unassembled WGS sequence"/>
</dbReference>
<dbReference type="Pfam" id="PF04615">
    <property type="entry name" value="Utp14"/>
    <property type="match status" value="1"/>
</dbReference>
<evidence type="ECO:0000256" key="4">
    <source>
        <dbReference type="SAM" id="Coils"/>
    </source>
</evidence>
<sequence>MGKKKITKFSSKLRVSFDENSIKNSKTSKTSTTNSKKPRPKNSSISKQQKKPNKIFGNDIFEVEQDETKYERRRRNIDEIESYEYIGVDKIEKKDDEEIDSDEAFNDSDEERFEHFIFRGSIQKDIKKRLDEEIDLNETDDDSSEEGESDEGDELDKEYQEDESGITGINVEGFVGFGESDSDEDETDEEVKALIENEEDNDMQEIDDETKADNLASFIGSLDKKRKRTLDDEINSFEKPKKQLKERTEAYEESEYNLSTRESSNVRKKIDLSDLLGSIQEETGFSGLKQKLASLESGGNKGTYKEPLPAPLPPRIQDRLNRQVAYEKTKKDITKWEPIVKQNREAEHLKFPINASLPHKQTNSVLVATFQPSTGFEKEVDSVLVESGVKEKNLQQYEELQMSKLSVEEVEKRVKELRKMRELAFREEIKARRIAKIKSKTYRKIRKKEKNKLSLKQLAELDPKLAREEQLRLETTRAQERMTLKHKNTSKWAKQALKHGHHNLESRQAIAEQLRRHEELKRKIHDLGSDEELDDFSSENTDVEKEDDIDAIKAKVFDELAQLEQKEGENEEEMKGLFGMKFMRIATEREKHRTQGMIDDFIEDLENEENEENATKDETKKEAKESSITHVGNNPGRMIFGGDIEKSTSEHKVDIKKLSKSIFDPKSSLSEESKDDSRQTEPINDYSVETNSEEENPWLQTDSSRIVSSSKKNNKGIIKENNRSDKIVSKLKKLKQGDQSQDSIEIDADKVLTIGSVQMTENKNNKIEDSSISRNDNTSNAKSKFKSAEENSDDTLDVEANFVHTKDSIAFSQRELVARAFANDNVVEEFEAEKQAIIEDDEPKEQDLTLPGWGSWGGKGVKKPKKKKLVLAKPLPGGIEASKRKDVKLQHVIINEKRIKKAKKYLSTNIPHPFETREQYERSLRTPLGKEWNTQEVFQKIVTPRIITKMGTVIDPLNVPFPTSDLDE</sequence>
<feature type="region of interest" description="Disordered" evidence="5">
    <location>
        <begin position="296"/>
        <end position="315"/>
    </location>
</feature>
<feature type="compositionally biased region" description="Acidic residues" evidence="5">
    <location>
        <begin position="180"/>
        <end position="189"/>
    </location>
</feature>
<feature type="compositionally biased region" description="Acidic residues" evidence="5">
    <location>
        <begin position="133"/>
        <end position="164"/>
    </location>
</feature>
<comment type="caution">
    <text evidence="6">The sequence shown here is derived from an EMBL/GenBank/DDBJ whole genome shotgun (WGS) entry which is preliminary data.</text>
</comment>
<feature type="compositionally biased region" description="Basic and acidic residues" evidence="5">
    <location>
        <begin position="669"/>
        <end position="679"/>
    </location>
</feature>
<feature type="coiled-coil region" evidence="4">
    <location>
        <begin position="400"/>
        <end position="427"/>
    </location>
</feature>
<gene>
    <name evidence="6" type="ORF">GLOIN_2v1471576</name>
</gene>
<evidence type="ECO:0000256" key="2">
    <source>
        <dbReference type="ARBA" id="ARBA00022553"/>
    </source>
</evidence>
<dbReference type="VEuPathDB" id="FungiDB:RhiirFUN_022602"/>
<feature type="compositionally biased region" description="Polar residues" evidence="5">
    <location>
        <begin position="772"/>
        <end position="782"/>
    </location>
</feature>
<feature type="compositionally biased region" description="Low complexity" evidence="5">
    <location>
        <begin position="22"/>
        <end position="35"/>
    </location>
</feature>
<name>A0A2H5RFM2_RHIID</name>